<dbReference type="Proteomes" id="UP001172155">
    <property type="component" value="Unassembled WGS sequence"/>
</dbReference>
<evidence type="ECO:0000256" key="5">
    <source>
        <dbReference type="ARBA" id="ARBA00023002"/>
    </source>
</evidence>
<evidence type="ECO:0000256" key="3">
    <source>
        <dbReference type="ARBA" id="ARBA00022617"/>
    </source>
</evidence>
<proteinExistence type="inferred from homology"/>
<comment type="caution">
    <text evidence="10">The sequence shown here is derived from an EMBL/GenBank/DDBJ whole genome shotgun (WGS) entry which is preliminary data.</text>
</comment>
<comment type="similarity">
    <text evidence="7">Belongs to the chloroperoxidase family.</text>
</comment>
<dbReference type="AlphaFoldDB" id="A0AA40F4L8"/>
<protein>
    <submittedName>
        <fullName evidence="10">Chloroperoxidase</fullName>
    </submittedName>
</protein>
<dbReference type="Gene3D" id="1.10.489.10">
    <property type="entry name" value="Chloroperoxidase-like"/>
    <property type="match status" value="1"/>
</dbReference>
<keyword evidence="8" id="KW-0732">Signal</keyword>
<feature type="chain" id="PRO_5041356681" evidence="8">
    <location>
        <begin position="16"/>
        <end position="270"/>
    </location>
</feature>
<feature type="domain" description="Heme haloperoxidase family profile" evidence="9">
    <location>
        <begin position="27"/>
        <end position="233"/>
    </location>
</feature>
<feature type="signal peptide" evidence="8">
    <location>
        <begin position="1"/>
        <end position="15"/>
    </location>
</feature>
<keyword evidence="11" id="KW-1185">Reference proteome</keyword>
<evidence type="ECO:0000259" key="9">
    <source>
        <dbReference type="PROSITE" id="PS51405"/>
    </source>
</evidence>
<dbReference type="InterPro" id="IPR000028">
    <property type="entry name" value="Chloroperoxidase"/>
</dbReference>
<organism evidence="10 11">
    <name type="scientific">Schizothecium vesticola</name>
    <dbReference type="NCBI Taxonomy" id="314040"/>
    <lineage>
        <taxon>Eukaryota</taxon>
        <taxon>Fungi</taxon>
        <taxon>Dikarya</taxon>
        <taxon>Ascomycota</taxon>
        <taxon>Pezizomycotina</taxon>
        <taxon>Sordariomycetes</taxon>
        <taxon>Sordariomycetidae</taxon>
        <taxon>Sordariales</taxon>
        <taxon>Schizotheciaceae</taxon>
        <taxon>Schizothecium</taxon>
    </lineage>
</organism>
<dbReference type="GO" id="GO:0004601">
    <property type="term" value="F:peroxidase activity"/>
    <property type="evidence" value="ECO:0007669"/>
    <property type="project" value="UniProtKB-KW"/>
</dbReference>
<sequence length="270" mass="29823">MRLATFYSVAAAVWATQVVAQGAAPDPFEQWQKPEAGHVRGPCPFLNTFANHGFLPRSGKYITQQNLADGLFNSVHFDANISAFLFDFAIRTNPQPNSTWFSLDHLSRHNVLEHDASLSRVDAFLGHADIFNQKAFDETRSHFKDVVNVESGTAAIIARMKSCKATNPTYSLSELGEAFILGETAAYISILGDAQSITVDKKRVEFLFQNERLPTQLGWKRPSTPFTTDLLLGNLDKVRAEYAKQLNSTSKGKRSGASLRLVHGSAITFA</sequence>
<accession>A0AA40F4L8</accession>
<evidence type="ECO:0000256" key="7">
    <source>
        <dbReference type="ARBA" id="ARBA00025795"/>
    </source>
</evidence>
<dbReference type="PROSITE" id="PS51405">
    <property type="entry name" value="HEME_HALOPEROXIDASE"/>
    <property type="match status" value="1"/>
</dbReference>
<dbReference type="GO" id="GO:0046872">
    <property type="term" value="F:metal ion binding"/>
    <property type="evidence" value="ECO:0007669"/>
    <property type="project" value="UniProtKB-KW"/>
</dbReference>
<evidence type="ECO:0000313" key="11">
    <source>
        <dbReference type="Proteomes" id="UP001172155"/>
    </source>
</evidence>
<dbReference type="PANTHER" id="PTHR33577:SF7">
    <property type="entry name" value="HEME HALOPEROXIDASE FAMILY PROFILE DOMAIN-CONTAINING PROTEIN"/>
    <property type="match status" value="1"/>
</dbReference>
<dbReference type="InterPro" id="IPR036851">
    <property type="entry name" value="Chloroperoxidase-like_sf"/>
</dbReference>
<dbReference type="SUPFAM" id="SSF47571">
    <property type="entry name" value="Cloroperoxidase"/>
    <property type="match status" value="1"/>
</dbReference>
<reference evidence="10" key="1">
    <citation type="submission" date="2023-06" db="EMBL/GenBank/DDBJ databases">
        <title>Genome-scale phylogeny and comparative genomics of the fungal order Sordariales.</title>
        <authorList>
            <consortium name="Lawrence Berkeley National Laboratory"/>
            <person name="Hensen N."/>
            <person name="Bonometti L."/>
            <person name="Westerberg I."/>
            <person name="Brannstrom I.O."/>
            <person name="Guillou S."/>
            <person name="Cros-Aarteil S."/>
            <person name="Calhoun S."/>
            <person name="Haridas S."/>
            <person name="Kuo A."/>
            <person name="Mondo S."/>
            <person name="Pangilinan J."/>
            <person name="Riley R."/>
            <person name="LaButti K."/>
            <person name="Andreopoulos B."/>
            <person name="Lipzen A."/>
            <person name="Chen C."/>
            <person name="Yanf M."/>
            <person name="Daum C."/>
            <person name="Ng V."/>
            <person name="Clum A."/>
            <person name="Steindorff A."/>
            <person name="Ohm R."/>
            <person name="Martin F."/>
            <person name="Silar P."/>
            <person name="Natvig D."/>
            <person name="Lalanne C."/>
            <person name="Gautier V."/>
            <person name="Ament-velasquez S.L."/>
            <person name="Kruys A."/>
            <person name="Hutchinson M.I."/>
            <person name="Powell A.J."/>
            <person name="Barry K."/>
            <person name="Miller A.N."/>
            <person name="Grigoriev I.V."/>
            <person name="Debuchy R."/>
            <person name="Gladieux P."/>
            <person name="Thoren M.H."/>
            <person name="Johannesson H."/>
        </authorList>
    </citation>
    <scope>NUCLEOTIDE SEQUENCE</scope>
    <source>
        <strain evidence="10">SMH3187-1</strain>
    </source>
</reference>
<evidence type="ECO:0000256" key="2">
    <source>
        <dbReference type="ARBA" id="ARBA00022559"/>
    </source>
</evidence>
<evidence type="ECO:0000256" key="8">
    <source>
        <dbReference type="SAM" id="SignalP"/>
    </source>
</evidence>
<dbReference type="PANTHER" id="PTHR33577">
    <property type="entry name" value="STERIGMATOCYSTIN BIOSYNTHESIS PEROXIDASE STCC-RELATED"/>
    <property type="match status" value="1"/>
</dbReference>
<gene>
    <name evidence="10" type="ORF">B0T18DRAFT_401061</name>
</gene>
<keyword evidence="3" id="KW-0349">Heme</keyword>
<evidence type="ECO:0000313" key="10">
    <source>
        <dbReference type="EMBL" id="KAK0750801.1"/>
    </source>
</evidence>
<evidence type="ECO:0000256" key="6">
    <source>
        <dbReference type="ARBA" id="ARBA00023004"/>
    </source>
</evidence>
<keyword evidence="6" id="KW-0408">Iron</keyword>
<keyword evidence="5" id="KW-0560">Oxidoreductase</keyword>
<name>A0AA40F4L8_9PEZI</name>
<evidence type="ECO:0000256" key="1">
    <source>
        <dbReference type="ARBA" id="ARBA00001970"/>
    </source>
</evidence>
<comment type="cofactor">
    <cofactor evidence="1">
        <name>heme b</name>
        <dbReference type="ChEBI" id="CHEBI:60344"/>
    </cofactor>
</comment>
<dbReference type="Pfam" id="PF01328">
    <property type="entry name" value="Peroxidase_2"/>
    <property type="match status" value="1"/>
</dbReference>
<evidence type="ECO:0000256" key="4">
    <source>
        <dbReference type="ARBA" id="ARBA00022723"/>
    </source>
</evidence>
<keyword evidence="2" id="KW-0575">Peroxidase</keyword>
<dbReference type="EMBL" id="JAUKUD010000002">
    <property type="protein sequence ID" value="KAK0750801.1"/>
    <property type="molecule type" value="Genomic_DNA"/>
</dbReference>
<keyword evidence="4" id="KW-0479">Metal-binding</keyword>